<evidence type="ECO:0000256" key="12">
    <source>
        <dbReference type="NCBIfam" id="TIGR00416"/>
    </source>
</evidence>
<comment type="function">
    <text evidence="11">Plays a role in repairing double-strand DNA breaks, probably involving stabilizing or processing branched DNA or blocked replication forks.</text>
</comment>
<comment type="caution">
    <text evidence="15">The sequence shown here is derived from an EMBL/GenBank/DDBJ whole genome shotgun (WGS) entry which is preliminary data.</text>
</comment>
<dbReference type="GO" id="GO:0003684">
    <property type="term" value="F:damaged DNA binding"/>
    <property type="evidence" value="ECO:0007669"/>
    <property type="project" value="InterPro"/>
</dbReference>
<keyword evidence="4 13" id="KW-0863">Zinc-finger</keyword>
<dbReference type="InterPro" id="IPR008269">
    <property type="entry name" value="Lon_proteolytic"/>
</dbReference>
<evidence type="ECO:0000259" key="14">
    <source>
        <dbReference type="PROSITE" id="PS50162"/>
    </source>
</evidence>
<proteinExistence type="inferred from homology"/>
<dbReference type="AlphaFoldDB" id="C9LXV7"/>
<comment type="similarity">
    <text evidence="11 13">Belongs to the RecA family. RadA subfamily.</text>
</comment>
<dbReference type="Gene3D" id="3.40.50.300">
    <property type="entry name" value="P-loop containing nucleotide triphosphate hydrolases"/>
    <property type="match status" value="1"/>
</dbReference>
<dbReference type="Pfam" id="PF18073">
    <property type="entry name" value="Zn_ribbon_LapB"/>
    <property type="match status" value="1"/>
</dbReference>
<keyword evidence="2 11" id="KW-0547">Nucleotide-binding</keyword>
<dbReference type="HAMAP" id="MF_01498">
    <property type="entry name" value="RadA_bact"/>
    <property type="match status" value="1"/>
</dbReference>
<evidence type="ECO:0000313" key="16">
    <source>
        <dbReference type="Proteomes" id="UP000003505"/>
    </source>
</evidence>
<feature type="domain" description="RecA family profile 1" evidence="14">
    <location>
        <begin position="95"/>
        <end position="244"/>
    </location>
</feature>
<dbReference type="SMART" id="SM00382">
    <property type="entry name" value="AAA"/>
    <property type="match status" value="1"/>
</dbReference>
<evidence type="ECO:0000313" key="15">
    <source>
        <dbReference type="EMBL" id="EEX76490.1"/>
    </source>
</evidence>
<dbReference type="GO" id="GO:0140664">
    <property type="term" value="F:ATP-dependent DNA damage sensor activity"/>
    <property type="evidence" value="ECO:0007669"/>
    <property type="project" value="InterPro"/>
</dbReference>
<dbReference type="Pfam" id="PF13481">
    <property type="entry name" value="AAA_25"/>
    <property type="match status" value="1"/>
</dbReference>
<dbReference type="InterPro" id="IPR027417">
    <property type="entry name" value="P-loop_NTPase"/>
</dbReference>
<comment type="function">
    <text evidence="13">DNA-dependent ATPase involved in processing of recombination intermediates, plays a role in repairing DNA breaks. Stimulates the branch migration of RecA-mediated strand transfer reactions, allowing the 3' invading strand to extend heteroduplex DNA faster. Binds ssDNA in the presence of ADP but not other nucleotides, has ATPase activity that is stimulated by ssDNA and various branched DNA structures, but inhibited by SSB. Does not have RecA's homology-searching function.</text>
</comment>
<dbReference type="InterPro" id="IPR041166">
    <property type="entry name" value="Rubredoxin_2"/>
</dbReference>
<dbReference type="Proteomes" id="UP000003505">
    <property type="component" value="Unassembled WGS sequence"/>
</dbReference>
<keyword evidence="5" id="KW-0378">Hydrolase</keyword>
<feature type="binding site" evidence="11">
    <location>
        <begin position="124"/>
        <end position="131"/>
    </location>
    <ligand>
        <name>ATP</name>
        <dbReference type="ChEBI" id="CHEBI:30616"/>
    </ligand>
</feature>
<organism evidence="15 16">
    <name type="scientific">Selenomonas sputigena (strain ATCC 35185 / DSM 20758 / CCUG 44933 / VPI D19B-28)</name>
    <dbReference type="NCBI Taxonomy" id="546271"/>
    <lineage>
        <taxon>Bacteria</taxon>
        <taxon>Bacillati</taxon>
        <taxon>Bacillota</taxon>
        <taxon>Negativicutes</taxon>
        <taxon>Selenomonadales</taxon>
        <taxon>Selenomonadaceae</taxon>
        <taxon>Selenomonas</taxon>
    </lineage>
</organism>
<dbReference type="InterPro" id="IPR020568">
    <property type="entry name" value="Ribosomal_Su5_D2-typ_SF"/>
</dbReference>
<dbReference type="InterPro" id="IPR004504">
    <property type="entry name" value="DNA_repair_RadA"/>
</dbReference>
<dbReference type="GO" id="GO:0008270">
    <property type="term" value="F:zinc ion binding"/>
    <property type="evidence" value="ECO:0007669"/>
    <property type="project" value="UniProtKB-KW"/>
</dbReference>
<dbReference type="PROSITE" id="PS50162">
    <property type="entry name" value="RECA_2"/>
    <property type="match status" value="1"/>
</dbReference>
<evidence type="ECO:0000256" key="13">
    <source>
        <dbReference type="RuleBase" id="RU003555"/>
    </source>
</evidence>
<accession>C9LXV7</accession>
<evidence type="ECO:0000256" key="2">
    <source>
        <dbReference type="ARBA" id="ARBA00022741"/>
    </source>
</evidence>
<gene>
    <name evidence="11 15" type="primary">radA</name>
    <name evidence="15" type="ORF">SELSPUOL_02315</name>
</gene>
<dbReference type="CDD" id="cd01121">
    <property type="entry name" value="RadA_SMS_N"/>
    <property type="match status" value="1"/>
</dbReference>
<dbReference type="GO" id="GO:0005524">
    <property type="term" value="F:ATP binding"/>
    <property type="evidence" value="ECO:0007669"/>
    <property type="project" value="UniProtKB-UniRule"/>
</dbReference>
<feature type="region of interest" description="Lon-protease-like" evidence="11">
    <location>
        <begin position="379"/>
        <end position="484"/>
    </location>
</feature>
<evidence type="ECO:0000256" key="11">
    <source>
        <dbReference type="HAMAP-Rule" id="MF_01498"/>
    </source>
</evidence>
<dbReference type="MEROPS" id="S16.A04"/>
<dbReference type="GO" id="GO:0005829">
    <property type="term" value="C:cytosol"/>
    <property type="evidence" value="ECO:0007669"/>
    <property type="project" value="TreeGrafter"/>
</dbReference>
<dbReference type="eggNOG" id="COG1066">
    <property type="taxonomic scope" value="Bacteria"/>
</dbReference>
<dbReference type="InterPro" id="IPR003593">
    <property type="entry name" value="AAA+_ATPase"/>
</dbReference>
<dbReference type="EMBL" id="ACKP02000049">
    <property type="protein sequence ID" value="EEX76490.1"/>
    <property type="molecule type" value="Genomic_DNA"/>
</dbReference>
<dbReference type="GO" id="GO:0000725">
    <property type="term" value="P:recombinational repair"/>
    <property type="evidence" value="ECO:0007669"/>
    <property type="project" value="UniProtKB-UniRule"/>
</dbReference>
<name>C9LXV7_SELS3</name>
<feature type="short sequence motif" description="RadA KNRFG motif" evidence="11">
    <location>
        <begin position="281"/>
        <end position="285"/>
    </location>
</feature>
<evidence type="ECO:0000256" key="10">
    <source>
        <dbReference type="ARBA" id="ARBA00023204"/>
    </source>
</evidence>
<keyword evidence="9 11" id="KW-0238">DNA-binding</keyword>
<dbReference type="PRINTS" id="PR01874">
    <property type="entry name" value="DNAREPAIRADA"/>
</dbReference>
<evidence type="ECO:0000256" key="8">
    <source>
        <dbReference type="ARBA" id="ARBA00023016"/>
    </source>
</evidence>
<dbReference type="Gene3D" id="3.30.230.10">
    <property type="match status" value="1"/>
</dbReference>
<dbReference type="GO" id="GO:0004252">
    <property type="term" value="F:serine-type endopeptidase activity"/>
    <property type="evidence" value="ECO:0007669"/>
    <property type="project" value="InterPro"/>
</dbReference>
<keyword evidence="6 13" id="KW-0862">Zinc</keyword>
<comment type="domain">
    <text evidence="11">The middle region has homology to RecA with ATPase motifs including the RadA KNRFG motif, while the C-terminus is homologous to Lon protease.</text>
</comment>
<evidence type="ECO:0000256" key="6">
    <source>
        <dbReference type="ARBA" id="ARBA00022833"/>
    </source>
</evidence>
<dbReference type="SUPFAM" id="SSF54211">
    <property type="entry name" value="Ribosomal protein S5 domain 2-like"/>
    <property type="match status" value="1"/>
</dbReference>
<evidence type="ECO:0000256" key="5">
    <source>
        <dbReference type="ARBA" id="ARBA00022801"/>
    </source>
</evidence>
<keyword evidence="7 11" id="KW-0067">ATP-binding</keyword>
<evidence type="ECO:0000256" key="1">
    <source>
        <dbReference type="ARBA" id="ARBA00022723"/>
    </source>
</evidence>
<dbReference type="FunFam" id="3.40.50.300:FF:000050">
    <property type="entry name" value="DNA repair protein RadA"/>
    <property type="match status" value="1"/>
</dbReference>
<keyword evidence="10 11" id="KW-0234">DNA repair</keyword>
<protein>
    <recommendedName>
        <fullName evidence="11 12">DNA repair protein RadA</fullName>
    </recommendedName>
</protein>
<evidence type="ECO:0000256" key="3">
    <source>
        <dbReference type="ARBA" id="ARBA00022763"/>
    </source>
</evidence>
<dbReference type="NCBIfam" id="TIGR00416">
    <property type="entry name" value="sms"/>
    <property type="match status" value="1"/>
</dbReference>
<dbReference type="SUPFAM" id="SSF52540">
    <property type="entry name" value="P-loop containing nucleoside triphosphate hydrolases"/>
    <property type="match status" value="1"/>
</dbReference>
<keyword evidence="8 11" id="KW-0346">Stress response</keyword>
<reference evidence="15 16" key="1">
    <citation type="submission" date="2009-09" db="EMBL/GenBank/DDBJ databases">
        <authorList>
            <person name="Weinstock G."/>
            <person name="Sodergren E."/>
            <person name="Clifton S."/>
            <person name="Fulton L."/>
            <person name="Fulton B."/>
            <person name="Courtney L."/>
            <person name="Fronick C."/>
            <person name="Harrison M."/>
            <person name="Strong C."/>
            <person name="Farmer C."/>
            <person name="Delahaunty K."/>
            <person name="Markovic C."/>
            <person name="Hall O."/>
            <person name="Minx P."/>
            <person name="Tomlinson C."/>
            <person name="Mitreva M."/>
            <person name="Nelson J."/>
            <person name="Hou S."/>
            <person name="Wollam A."/>
            <person name="Pepin K.H."/>
            <person name="Johnson M."/>
            <person name="Bhonagiri V."/>
            <person name="Nash W.E."/>
            <person name="Warren W."/>
            <person name="Chinwalla A."/>
            <person name="Mardis E.R."/>
            <person name="Wilson R.K."/>
        </authorList>
    </citation>
    <scope>NUCLEOTIDE SEQUENCE [LARGE SCALE GENOMIC DNA]</scope>
    <source>
        <strain evidence="16">ATCC 35185 / DSM 20758 / VPI D19B-28</strain>
    </source>
</reference>
<dbReference type="GO" id="GO:0006508">
    <property type="term" value="P:proteolysis"/>
    <property type="evidence" value="ECO:0007669"/>
    <property type="project" value="InterPro"/>
</dbReference>
<dbReference type="GO" id="GO:0004176">
    <property type="term" value="F:ATP-dependent peptidase activity"/>
    <property type="evidence" value="ECO:0007669"/>
    <property type="project" value="InterPro"/>
</dbReference>
<evidence type="ECO:0000256" key="7">
    <source>
        <dbReference type="ARBA" id="ARBA00022840"/>
    </source>
</evidence>
<evidence type="ECO:0000256" key="4">
    <source>
        <dbReference type="ARBA" id="ARBA00022771"/>
    </source>
</evidence>
<dbReference type="InterPro" id="IPR014721">
    <property type="entry name" value="Ribsml_uS5_D2-typ_fold_subgr"/>
</dbReference>
<dbReference type="PANTHER" id="PTHR32472">
    <property type="entry name" value="DNA REPAIR PROTEIN RADA"/>
    <property type="match status" value="1"/>
</dbReference>
<dbReference type="Pfam" id="PF05362">
    <property type="entry name" value="Lon_C"/>
    <property type="match status" value="1"/>
</dbReference>
<dbReference type="STRING" id="546271.Selsp_0381"/>
<evidence type="ECO:0000256" key="9">
    <source>
        <dbReference type="ARBA" id="ARBA00023125"/>
    </source>
</evidence>
<sequence>MGAALARPFAAALSAALADEARKGGMNLAKKKKTAFVCQACGYDTSKWVGKCPGCGAWNTLVEETIAPESAEGGLRLGLSDGARPVAVGDVAVEDMPRFLTGSGELDRVLGGGVIPGSMVLIVGDPGVGKSSLTLRVAAEIARGGKRVLYVTGEESTRQVRMRADRLGAIADDLFVVSETNLERITVHIETVKPELLVIDSIQTIFRPDVTSAPGSVSQVRECSVELLRLAKTHGIAAFVVGHVTKDGTLAGPRVLEHIVDTVLYFEGERNAQFRILRAVKNRFGSTNELGLFEMRDTGLADVPDASKLFLSDREPDSGTVVVPTVEGTRPLLVEIQSLVAETPYMPPRRTADSVDVKRIQLLLAVLEKRVKLPIGACDVYVKVAGGIKIDEPAADLGLCVAMASSFANRLVRPKAIVFGEVGLSGEIRAVSQADVRLKEAAKLGFRAAVLPQKNAERLKSIKGIDLFGAATLAEALRLAMPRE</sequence>
<keyword evidence="3 11" id="KW-0227">DNA damage</keyword>
<keyword evidence="1 11" id="KW-0479">Metal-binding</keyword>
<dbReference type="InterPro" id="IPR020588">
    <property type="entry name" value="RecA_ATP-bd"/>
</dbReference>
<dbReference type="PANTHER" id="PTHR32472:SF10">
    <property type="entry name" value="DNA REPAIR PROTEIN RADA-LIKE PROTEIN"/>
    <property type="match status" value="1"/>
</dbReference>